<dbReference type="Proteomes" id="UP000000311">
    <property type="component" value="Unassembled WGS sequence"/>
</dbReference>
<dbReference type="EMBL" id="GL435311">
    <property type="protein sequence ID" value="EFN73512.1"/>
    <property type="molecule type" value="Genomic_DNA"/>
</dbReference>
<evidence type="ECO:0000313" key="2">
    <source>
        <dbReference type="EMBL" id="EFN73512.1"/>
    </source>
</evidence>
<reference evidence="2 3" key="1">
    <citation type="journal article" date="2010" name="Science">
        <title>Genomic comparison of the ants Camponotus floridanus and Harpegnathos saltator.</title>
        <authorList>
            <person name="Bonasio R."/>
            <person name="Zhang G."/>
            <person name="Ye C."/>
            <person name="Mutti N.S."/>
            <person name="Fang X."/>
            <person name="Qin N."/>
            <person name="Donahue G."/>
            <person name="Yang P."/>
            <person name="Li Q."/>
            <person name="Li C."/>
            <person name="Zhang P."/>
            <person name="Huang Z."/>
            <person name="Berger S.L."/>
            <person name="Reinberg D."/>
            <person name="Wang J."/>
            <person name="Liebig J."/>
        </authorList>
    </citation>
    <scope>NUCLEOTIDE SEQUENCE [LARGE SCALE GENOMIC DNA]</scope>
    <source>
        <strain evidence="3">C129</strain>
    </source>
</reference>
<organism evidence="3">
    <name type="scientific">Camponotus floridanus</name>
    <name type="common">Florida carpenter ant</name>
    <dbReference type="NCBI Taxonomy" id="104421"/>
    <lineage>
        <taxon>Eukaryota</taxon>
        <taxon>Metazoa</taxon>
        <taxon>Ecdysozoa</taxon>
        <taxon>Arthropoda</taxon>
        <taxon>Hexapoda</taxon>
        <taxon>Insecta</taxon>
        <taxon>Pterygota</taxon>
        <taxon>Neoptera</taxon>
        <taxon>Endopterygota</taxon>
        <taxon>Hymenoptera</taxon>
        <taxon>Apocrita</taxon>
        <taxon>Aculeata</taxon>
        <taxon>Formicoidea</taxon>
        <taxon>Formicidae</taxon>
        <taxon>Formicinae</taxon>
        <taxon>Camponotus</taxon>
    </lineage>
</organism>
<evidence type="ECO:0000313" key="3">
    <source>
        <dbReference type="Proteomes" id="UP000000311"/>
    </source>
</evidence>
<gene>
    <name evidence="2" type="ORF">EAG_09530</name>
</gene>
<sequence length="117" mass="13134">MLTIQRSGSLRRAEGCNLPGTHLLPPVGTGASVSGWKPAERSVSFNRDVHVKRIDGWKTTTRSDFDDNAANLRSDQIARDAGSNVKVDTRSTREWTGIMSQQYRDHILDTSHVNRYH</sequence>
<dbReference type="InParanoid" id="E1ZZ97"/>
<dbReference type="OrthoDB" id="6512771at2759"/>
<evidence type="ECO:0000256" key="1">
    <source>
        <dbReference type="SAM" id="MobiDB-lite"/>
    </source>
</evidence>
<proteinExistence type="predicted"/>
<accession>E1ZZ97</accession>
<keyword evidence="3" id="KW-1185">Reference proteome</keyword>
<protein>
    <submittedName>
        <fullName evidence="2">Uncharacterized protein</fullName>
    </submittedName>
</protein>
<dbReference type="AlphaFoldDB" id="E1ZZ97"/>
<name>E1ZZ97_CAMFO</name>
<feature type="region of interest" description="Disordered" evidence="1">
    <location>
        <begin position="1"/>
        <end position="35"/>
    </location>
</feature>